<sequence>MKRIGWGITGASQNLFETFNIMESIAQKFELSCYLSSAGERVIRIYGLWDRLTEICPGDYYREIVLGSKQKPSFPLAGRFQRGKYKALIVSPASTNTVAKAVRGIADTLVTNAFSLARKEDLPIFIVPADKREKEVSKLPYMIDRKICQEELDNSNGECQILTVCPYEAIIEKGGVPTIDLTKCEGCGTCLEKCPHGAISFRKNIVTKVGQIDLENLERLRETEGVVVLESPEKILNAVEEALE</sequence>
<dbReference type="PROSITE" id="PS00198">
    <property type="entry name" value="4FE4S_FER_1"/>
    <property type="match status" value="1"/>
</dbReference>
<gene>
    <name evidence="2" type="ORF">AKJ65_07900</name>
</gene>
<dbReference type="Proteomes" id="UP000070284">
    <property type="component" value="Unassembled WGS sequence"/>
</dbReference>
<dbReference type="AlphaFoldDB" id="A0A133UDD1"/>
<evidence type="ECO:0000313" key="3">
    <source>
        <dbReference type="Proteomes" id="UP000070284"/>
    </source>
</evidence>
<dbReference type="NCBIfam" id="TIGR02700">
    <property type="entry name" value="flavo_MJ0208"/>
    <property type="match status" value="1"/>
</dbReference>
<dbReference type="InterPro" id="IPR003382">
    <property type="entry name" value="Flavoprotein"/>
</dbReference>
<protein>
    <recommendedName>
        <fullName evidence="1">4Fe-4S ferredoxin-type domain-containing protein</fullName>
    </recommendedName>
</protein>
<dbReference type="InterPro" id="IPR014073">
    <property type="entry name" value="DmrX"/>
</dbReference>
<reference evidence="2 3" key="1">
    <citation type="journal article" date="2016" name="Sci. Rep.">
        <title>Metabolic traits of an uncultured archaeal lineage -MSBL1- from brine pools of the Red Sea.</title>
        <authorList>
            <person name="Mwirichia R."/>
            <person name="Alam I."/>
            <person name="Rashid M."/>
            <person name="Vinu M."/>
            <person name="Ba-Alawi W."/>
            <person name="Anthony Kamau A."/>
            <person name="Kamanda Ngugi D."/>
            <person name="Goker M."/>
            <person name="Klenk H.P."/>
            <person name="Bajic V."/>
            <person name="Stingl U."/>
        </authorList>
    </citation>
    <scope>NUCLEOTIDE SEQUENCE [LARGE SCALE GENOMIC DNA]</scope>
    <source>
        <strain evidence="2">SCGC-AAA259E19</strain>
    </source>
</reference>
<dbReference type="SUPFAM" id="SSF54862">
    <property type="entry name" value="4Fe-4S ferredoxins"/>
    <property type="match status" value="1"/>
</dbReference>
<dbReference type="PROSITE" id="PS51379">
    <property type="entry name" value="4FE4S_FER_2"/>
    <property type="match status" value="1"/>
</dbReference>
<evidence type="ECO:0000313" key="2">
    <source>
        <dbReference type="EMBL" id="KXA92211.1"/>
    </source>
</evidence>
<dbReference type="GO" id="GO:0051539">
    <property type="term" value="F:4 iron, 4 sulfur cluster binding"/>
    <property type="evidence" value="ECO:0007669"/>
    <property type="project" value="InterPro"/>
</dbReference>
<name>A0A133UDD1_9EURY</name>
<dbReference type="InterPro" id="IPR017896">
    <property type="entry name" value="4Fe4S_Fe-S-bd"/>
</dbReference>
<evidence type="ECO:0000259" key="1">
    <source>
        <dbReference type="PROSITE" id="PS51379"/>
    </source>
</evidence>
<proteinExistence type="predicted"/>
<keyword evidence="3" id="KW-1185">Reference proteome</keyword>
<dbReference type="InterPro" id="IPR036551">
    <property type="entry name" value="Flavin_trans-like"/>
</dbReference>
<dbReference type="Pfam" id="PF00037">
    <property type="entry name" value="Fer4"/>
    <property type="match status" value="1"/>
</dbReference>
<accession>A0A133UDD1</accession>
<dbReference type="Gene3D" id="3.30.70.3270">
    <property type="match status" value="1"/>
</dbReference>
<dbReference type="InterPro" id="IPR017900">
    <property type="entry name" value="4Fe4S_Fe_S_CS"/>
</dbReference>
<dbReference type="Gene3D" id="3.40.50.1950">
    <property type="entry name" value="Flavin prenyltransferase-like"/>
    <property type="match status" value="1"/>
</dbReference>
<dbReference type="GO" id="GO:1901285">
    <property type="term" value="P:5,6,7,8-tetrahydromethanopterin biosynthetic process"/>
    <property type="evidence" value="ECO:0007669"/>
    <property type="project" value="InterPro"/>
</dbReference>
<comment type="caution">
    <text evidence="2">The sequence shown here is derived from an EMBL/GenBank/DDBJ whole genome shotgun (WGS) entry which is preliminary data.</text>
</comment>
<dbReference type="SUPFAM" id="SSF52507">
    <property type="entry name" value="Homo-oligomeric flavin-containing Cys decarboxylases, HFCD"/>
    <property type="match status" value="1"/>
</dbReference>
<dbReference type="GO" id="GO:0016645">
    <property type="term" value="F:oxidoreductase activity, acting on the CH-NH group of donors"/>
    <property type="evidence" value="ECO:0007669"/>
    <property type="project" value="InterPro"/>
</dbReference>
<feature type="domain" description="4Fe-4S ferredoxin-type" evidence="1">
    <location>
        <begin position="175"/>
        <end position="204"/>
    </location>
</feature>
<organism evidence="2 3">
    <name type="scientific">candidate division MSBL1 archaeon SCGC-AAA259E19</name>
    <dbReference type="NCBI Taxonomy" id="1698264"/>
    <lineage>
        <taxon>Archaea</taxon>
        <taxon>Methanobacteriati</taxon>
        <taxon>Methanobacteriota</taxon>
        <taxon>candidate division MSBL1</taxon>
    </lineage>
</organism>
<dbReference type="EMBL" id="LHXO01000176">
    <property type="protein sequence ID" value="KXA92211.1"/>
    <property type="molecule type" value="Genomic_DNA"/>
</dbReference>
<dbReference type="Pfam" id="PF02441">
    <property type="entry name" value="Flavoprotein"/>
    <property type="match status" value="1"/>
</dbReference>